<feature type="transmembrane region" description="Helical" evidence="1">
    <location>
        <begin position="12"/>
        <end position="31"/>
    </location>
</feature>
<dbReference type="EMBL" id="SNYA01000002">
    <property type="protein sequence ID" value="TDP94492.1"/>
    <property type="molecule type" value="Genomic_DNA"/>
</dbReference>
<organism evidence="2 3">
    <name type="scientific">Leucobacter luti</name>
    <dbReference type="NCBI Taxonomy" id="340320"/>
    <lineage>
        <taxon>Bacteria</taxon>
        <taxon>Bacillati</taxon>
        <taxon>Actinomycetota</taxon>
        <taxon>Actinomycetes</taxon>
        <taxon>Micrococcales</taxon>
        <taxon>Microbacteriaceae</taxon>
        <taxon>Leucobacter</taxon>
    </lineage>
</organism>
<protein>
    <submittedName>
        <fullName evidence="2">DUF3054 family protein</fullName>
    </submittedName>
</protein>
<feature type="transmembrane region" description="Helical" evidence="1">
    <location>
        <begin position="73"/>
        <end position="96"/>
    </location>
</feature>
<dbReference type="AlphaFoldDB" id="A0A4R6S475"/>
<dbReference type="InterPro" id="IPR021414">
    <property type="entry name" value="DUF3054"/>
</dbReference>
<evidence type="ECO:0000256" key="1">
    <source>
        <dbReference type="SAM" id="Phobius"/>
    </source>
</evidence>
<evidence type="ECO:0000313" key="2">
    <source>
        <dbReference type="EMBL" id="TDP94492.1"/>
    </source>
</evidence>
<keyword evidence="1" id="KW-0472">Membrane</keyword>
<proteinExistence type="predicted"/>
<dbReference type="RefSeq" id="WP_133616123.1">
    <property type="nucleotide sequence ID" value="NZ_SNYA01000002.1"/>
</dbReference>
<feature type="transmembrane region" description="Helical" evidence="1">
    <location>
        <begin position="102"/>
        <end position="128"/>
    </location>
</feature>
<keyword evidence="3" id="KW-1185">Reference proteome</keyword>
<accession>A0A4R6S475</accession>
<dbReference type="Proteomes" id="UP000295601">
    <property type="component" value="Unassembled WGS sequence"/>
</dbReference>
<comment type="caution">
    <text evidence="2">The sequence shown here is derived from an EMBL/GenBank/DDBJ whole genome shotgun (WGS) entry which is preliminary data.</text>
</comment>
<keyword evidence="1" id="KW-1133">Transmembrane helix</keyword>
<dbReference type="OrthoDB" id="3698172at2"/>
<evidence type="ECO:0000313" key="3">
    <source>
        <dbReference type="Proteomes" id="UP000295601"/>
    </source>
</evidence>
<sequence length="135" mass="14222">MTRAAAQQRSAHPVRAALLALAADAALVLLFSGLGRGSHAREATVLGLLETAWPFLAGLAITWISARISQRPLAVLNSGLPVWIGAAGIGLLLRWWTGGGVALPFVIVTFLTLGLFLIGWRAIAALVIRLRAPRA</sequence>
<gene>
    <name evidence="2" type="ORF">EDF62_0910</name>
</gene>
<name>A0A4R6S475_9MICO</name>
<keyword evidence="1" id="KW-0812">Transmembrane</keyword>
<reference evidence="2 3" key="1">
    <citation type="submission" date="2019-03" db="EMBL/GenBank/DDBJ databases">
        <title>Genomic analyses of the natural microbiome of Caenorhabditis elegans.</title>
        <authorList>
            <person name="Samuel B."/>
        </authorList>
    </citation>
    <scope>NUCLEOTIDE SEQUENCE [LARGE SCALE GENOMIC DNA]</scope>
    <source>
        <strain evidence="2 3">JUb18</strain>
    </source>
</reference>
<feature type="transmembrane region" description="Helical" evidence="1">
    <location>
        <begin position="43"/>
        <end position="66"/>
    </location>
</feature>
<dbReference type="Pfam" id="PF11255">
    <property type="entry name" value="DUF3054"/>
    <property type="match status" value="1"/>
</dbReference>